<dbReference type="InterPro" id="IPR005031">
    <property type="entry name" value="COQ10_START"/>
</dbReference>
<keyword evidence="3" id="KW-1185">Reference proteome</keyword>
<dbReference type="Proteomes" id="UP000437736">
    <property type="component" value="Unassembled WGS sequence"/>
</dbReference>
<sequence length="154" mass="17535">MQEQVTERMVIRGSLDHCFAVLIDFELYPEWAADIKAVAVEERDAEGRPVRVTFRAAAFGRSTSYTLLYDYAEAPGRLSWIQVAGDLTRRLDGAYVLEPAGDDATEIRYDLVVELKVPLPGFVKRRAEGRIMGTALRELRARVEHEEEPLREPR</sequence>
<organism evidence="2 3">
    <name type="scientific">Acidiferrimicrobium australe</name>
    <dbReference type="NCBI Taxonomy" id="2664430"/>
    <lineage>
        <taxon>Bacteria</taxon>
        <taxon>Bacillati</taxon>
        <taxon>Actinomycetota</taxon>
        <taxon>Acidimicrobiia</taxon>
        <taxon>Acidimicrobiales</taxon>
        <taxon>Acidimicrobiaceae</taxon>
        <taxon>Acidiferrimicrobium</taxon>
    </lineage>
</organism>
<evidence type="ECO:0000313" key="3">
    <source>
        <dbReference type="Proteomes" id="UP000437736"/>
    </source>
</evidence>
<reference evidence="2 3" key="1">
    <citation type="submission" date="2019-11" db="EMBL/GenBank/DDBJ databases">
        <title>Acidiferrimicrobium australis gen. nov., sp. nov., an acidophilic and obligately heterotrophic, member of the Actinobacteria that catalyses dissimilatory oxido- reduction of iron isolated from metal-rich acidic water in Chile.</title>
        <authorList>
            <person name="Gonzalez D."/>
            <person name="Huber K."/>
            <person name="Hedrich S."/>
            <person name="Rojas-Villalobos C."/>
            <person name="Quatrini R."/>
            <person name="Dinamarca M.A."/>
            <person name="Schwarz A."/>
            <person name="Canales C."/>
            <person name="Nancucheo I."/>
        </authorList>
    </citation>
    <scope>NUCLEOTIDE SEQUENCE [LARGE SCALE GENOMIC DNA]</scope>
    <source>
        <strain evidence="2 3">USS-CCA1</strain>
    </source>
</reference>
<evidence type="ECO:0000313" key="2">
    <source>
        <dbReference type="EMBL" id="MST33356.1"/>
    </source>
</evidence>
<accession>A0ABW9QVH8</accession>
<dbReference type="SUPFAM" id="SSF55961">
    <property type="entry name" value="Bet v1-like"/>
    <property type="match status" value="1"/>
</dbReference>
<dbReference type="InterPro" id="IPR023393">
    <property type="entry name" value="START-like_dom_sf"/>
</dbReference>
<feature type="domain" description="Coenzyme Q-binding protein COQ10 START" evidence="1">
    <location>
        <begin position="14"/>
        <end position="139"/>
    </location>
</feature>
<dbReference type="EMBL" id="WJHE01000572">
    <property type="protein sequence ID" value="MST33356.1"/>
    <property type="molecule type" value="Genomic_DNA"/>
</dbReference>
<evidence type="ECO:0000259" key="1">
    <source>
        <dbReference type="Pfam" id="PF03364"/>
    </source>
</evidence>
<proteinExistence type="predicted"/>
<name>A0ABW9QVH8_9ACTN</name>
<comment type="caution">
    <text evidence="2">The sequence shown here is derived from an EMBL/GenBank/DDBJ whole genome shotgun (WGS) entry which is preliminary data.</text>
</comment>
<dbReference type="Pfam" id="PF03364">
    <property type="entry name" value="Polyketide_cyc"/>
    <property type="match status" value="1"/>
</dbReference>
<gene>
    <name evidence="2" type="ORF">GHK86_11585</name>
</gene>
<protein>
    <submittedName>
        <fullName evidence="2">Cyclase</fullName>
    </submittedName>
</protein>
<dbReference type="PANTHER" id="PTHR39683:SF4">
    <property type="entry name" value="COENZYME Q-BINDING PROTEIN COQ10 START DOMAIN-CONTAINING PROTEIN"/>
    <property type="match status" value="1"/>
</dbReference>
<dbReference type="PANTHER" id="PTHR39683">
    <property type="entry name" value="CONSERVED PROTEIN TB16.3"/>
    <property type="match status" value="1"/>
</dbReference>
<dbReference type="Gene3D" id="3.30.530.20">
    <property type="match status" value="1"/>
</dbReference>